<evidence type="ECO:0000256" key="1">
    <source>
        <dbReference type="SAM" id="MobiDB-lite"/>
    </source>
</evidence>
<feature type="domain" description="DUF6895" evidence="2">
    <location>
        <begin position="14"/>
        <end position="283"/>
    </location>
</feature>
<dbReference type="InterPro" id="IPR054190">
    <property type="entry name" value="DUF6895"/>
</dbReference>
<evidence type="ECO:0000313" key="3">
    <source>
        <dbReference type="EMBL" id="MBB3097962.1"/>
    </source>
</evidence>
<organism evidence="3 4">
    <name type="scientific">Actinoplanes campanulatus</name>
    <dbReference type="NCBI Taxonomy" id="113559"/>
    <lineage>
        <taxon>Bacteria</taxon>
        <taxon>Bacillati</taxon>
        <taxon>Actinomycetota</taxon>
        <taxon>Actinomycetes</taxon>
        <taxon>Micromonosporales</taxon>
        <taxon>Micromonosporaceae</taxon>
        <taxon>Actinoplanes</taxon>
    </lineage>
</organism>
<reference evidence="3 4" key="1">
    <citation type="submission" date="2020-08" db="EMBL/GenBank/DDBJ databases">
        <title>Genomic Encyclopedia of Type Strains, Phase III (KMG-III): the genomes of soil and plant-associated and newly described type strains.</title>
        <authorList>
            <person name="Whitman W."/>
        </authorList>
    </citation>
    <scope>NUCLEOTIDE SEQUENCE [LARGE SCALE GENOMIC DNA]</scope>
    <source>
        <strain evidence="3 4">CECT 3287</strain>
    </source>
</reference>
<dbReference type="AlphaFoldDB" id="A0A7W5FGZ7"/>
<feature type="compositionally biased region" description="Basic and acidic residues" evidence="1">
    <location>
        <begin position="248"/>
        <end position="259"/>
    </location>
</feature>
<evidence type="ECO:0000313" key="4">
    <source>
        <dbReference type="Proteomes" id="UP000590749"/>
    </source>
</evidence>
<dbReference type="RefSeq" id="WP_183223596.1">
    <property type="nucleotide sequence ID" value="NZ_BMPW01000014.1"/>
</dbReference>
<sequence length="298" mass="32295">MTATVAAHRLAESATSWLSGGIHHLRLDPDDDSTYKSLGETALAAAIILREGVAGAGQRQVARDLLEYAWWELGRGDALYACQAENPASTDPLEIYAHFARAGLRHPALEELLRHLRRTRPEHTRELVPNRRLAVANAARITGLEPSADMTALAARTWLGAATAPWLIDRTTAYGMTHTVFHLTDWGADPGGLTPEMVGYLEVWLPVWLDVWTEIAAWDLVGELLMVDACLPAPVCPPEAWTGLAEVQRPDGRLPRDAEPGPDEPGEAFLHDHHPTVVAAVAGTLGLSRRLHAPAAAA</sequence>
<name>A0A7W5FGZ7_9ACTN</name>
<proteinExistence type="predicted"/>
<comment type="caution">
    <text evidence="3">The sequence shown here is derived from an EMBL/GenBank/DDBJ whole genome shotgun (WGS) entry which is preliminary data.</text>
</comment>
<dbReference type="Pfam" id="PF21836">
    <property type="entry name" value="DUF6895"/>
    <property type="match status" value="1"/>
</dbReference>
<protein>
    <recommendedName>
        <fullName evidence="2">DUF6895 domain-containing protein</fullName>
    </recommendedName>
</protein>
<keyword evidence="4" id="KW-1185">Reference proteome</keyword>
<gene>
    <name evidence="3" type="ORF">FHR83_005647</name>
</gene>
<dbReference type="EMBL" id="JACHXF010000013">
    <property type="protein sequence ID" value="MBB3097962.1"/>
    <property type="molecule type" value="Genomic_DNA"/>
</dbReference>
<dbReference type="Proteomes" id="UP000590749">
    <property type="component" value="Unassembled WGS sequence"/>
</dbReference>
<evidence type="ECO:0000259" key="2">
    <source>
        <dbReference type="Pfam" id="PF21836"/>
    </source>
</evidence>
<feature type="region of interest" description="Disordered" evidence="1">
    <location>
        <begin position="248"/>
        <end position="269"/>
    </location>
</feature>
<accession>A0A7W5FGZ7</accession>